<feature type="compositionally biased region" description="Polar residues" evidence="1">
    <location>
        <begin position="82"/>
        <end position="96"/>
    </location>
</feature>
<dbReference type="AlphaFoldDB" id="A0A1A9ULJ1"/>
<evidence type="ECO:0000313" key="3">
    <source>
        <dbReference type="Proteomes" id="UP000078200"/>
    </source>
</evidence>
<feature type="region of interest" description="Disordered" evidence="1">
    <location>
        <begin position="72"/>
        <end position="109"/>
    </location>
</feature>
<dbReference type="VEuPathDB" id="VectorBase:GAUT008362"/>
<sequence length="109" mass="11795">MKGLVSLLCGDSFLICFPPSDEYRRARLSGPGGEYQNECNDNAPVRPFHFFGHAFRGDPGWELNAIKPPKAKPNEKKICVPASSQTTGSSKVSQRGVNKCATPSAAPMK</sequence>
<dbReference type="EnsemblMetazoa" id="GAUT008362-RA">
    <property type="protein sequence ID" value="GAUT008362-PA"/>
    <property type="gene ID" value="GAUT008362"/>
</dbReference>
<proteinExistence type="predicted"/>
<reference evidence="2" key="1">
    <citation type="submission" date="2020-05" db="UniProtKB">
        <authorList>
            <consortium name="EnsemblMetazoa"/>
        </authorList>
    </citation>
    <scope>IDENTIFICATION</scope>
    <source>
        <strain evidence="2">TTRI</strain>
    </source>
</reference>
<evidence type="ECO:0000256" key="1">
    <source>
        <dbReference type="SAM" id="MobiDB-lite"/>
    </source>
</evidence>
<organism evidence="2 3">
    <name type="scientific">Glossina austeni</name>
    <name type="common">Savannah tsetse fly</name>
    <dbReference type="NCBI Taxonomy" id="7395"/>
    <lineage>
        <taxon>Eukaryota</taxon>
        <taxon>Metazoa</taxon>
        <taxon>Ecdysozoa</taxon>
        <taxon>Arthropoda</taxon>
        <taxon>Hexapoda</taxon>
        <taxon>Insecta</taxon>
        <taxon>Pterygota</taxon>
        <taxon>Neoptera</taxon>
        <taxon>Endopterygota</taxon>
        <taxon>Diptera</taxon>
        <taxon>Brachycera</taxon>
        <taxon>Muscomorpha</taxon>
        <taxon>Hippoboscoidea</taxon>
        <taxon>Glossinidae</taxon>
        <taxon>Glossina</taxon>
    </lineage>
</organism>
<name>A0A1A9ULJ1_GLOAU</name>
<keyword evidence="3" id="KW-1185">Reference proteome</keyword>
<evidence type="ECO:0000313" key="2">
    <source>
        <dbReference type="EnsemblMetazoa" id="GAUT008362-PA"/>
    </source>
</evidence>
<protein>
    <submittedName>
        <fullName evidence="2">Uncharacterized protein</fullName>
    </submittedName>
</protein>
<dbReference type="Proteomes" id="UP000078200">
    <property type="component" value="Unassembled WGS sequence"/>
</dbReference>
<accession>A0A1A9ULJ1</accession>